<evidence type="ECO:0000256" key="1">
    <source>
        <dbReference type="ARBA" id="ARBA00007920"/>
    </source>
</evidence>
<feature type="domain" description="DUF676" evidence="3">
    <location>
        <begin position="4"/>
        <end position="156"/>
    </location>
</feature>
<dbReference type="InterPro" id="IPR007751">
    <property type="entry name" value="DUF676_lipase-like"/>
</dbReference>
<dbReference type="SUPFAM" id="SSF53474">
    <property type="entry name" value="alpha/beta-Hydrolases"/>
    <property type="match status" value="1"/>
</dbReference>
<sequence>MRKTLLLVFIHGFKGGDDTFGTFPEHLRVLASRAFPAVEVATAVYPKYETKGDLKECVARLRDWLQNTVIDLEVANHTASPTVDPSVHVFLIGHSMGGIVGAEALLLLASEQPISRNPTSNTHPRDGIESIVEPGTFMFPHIQGVLAFDTPFLGIAPGVVSYGAEEHYRNATTAYNTVSEVAGLFGFGGKGNASKQGTTHASPQEFPKALPSTPDAAATPSWQRWGKYAMFAGAAGAVAAGGAAMYTQRQKLTEGFGWVSSHLEFVGCLARMSELHQRLARLSNVKEERGIGCVNFYTCLGKNAGSLVENTSNKTSFSQKIIRSRNRTFCSLPEEVERGEESQSPGLLWTRAVNDKATDEINAHVTMFLSKENPAFFEMLSEACAVLVKSIDKGWYDSSTKPAKNDGIKQPYATQDAKTKTDGDFMDDDDDDDVVVVD</sequence>
<evidence type="ECO:0000313" key="5">
    <source>
        <dbReference type="Proteomes" id="UP000191518"/>
    </source>
</evidence>
<feature type="region of interest" description="Disordered" evidence="2">
    <location>
        <begin position="193"/>
        <end position="214"/>
    </location>
</feature>
<accession>A0A1V6SAZ4</accession>
<feature type="region of interest" description="Disordered" evidence="2">
    <location>
        <begin position="399"/>
        <end position="438"/>
    </location>
</feature>
<gene>
    <name evidence="4" type="ORF">PENVUL_c003G02526</name>
</gene>
<reference evidence="5" key="1">
    <citation type="journal article" date="2017" name="Nat. Microbiol.">
        <title>Global analysis of biosynthetic gene clusters reveals vast potential of secondary metabolite production in Penicillium species.</title>
        <authorList>
            <person name="Nielsen J.C."/>
            <person name="Grijseels S."/>
            <person name="Prigent S."/>
            <person name="Ji B."/>
            <person name="Dainat J."/>
            <person name="Nielsen K.F."/>
            <person name="Frisvad J.C."/>
            <person name="Workman M."/>
            <person name="Nielsen J."/>
        </authorList>
    </citation>
    <scope>NUCLEOTIDE SEQUENCE [LARGE SCALE GENOMIC DNA]</scope>
    <source>
        <strain evidence="5">IBT 29486</strain>
    </source>
</reference>
<evidence type="ECO:0000259" key="3">
    <source>
        <dbReference type="Pfam" id="PF05057"/>
    </source>
</evidence>
<protein>
    <recommendedName>
        <fullName evidence="3">DUF676 domain-containing protein</fullName>
    </recommendedName>
</protein>
<dbReference type="OrthoDB" id="442243at2759"/>
<dbReference type="Pfam" id="PF05057">
    <property type="entry name" value="DUF676"/>
    <property type="match status" value="1"/>
</dbReference>
<proteinExistence type="inferred from homology"/>
<dbReference type="GO" id="GO:0017000">
    <property type="term" value="P:antibiotic biosynthetic process"/>
    <property type="evidence" value="ECO:0007669"/>
    <property type="project" value="UniProtKB-ARBA"/>
</dbReference>
<feature type="compositionally biased region" description="Acidic residues" evidence="2">
    <location>
        <begin position="424"/>
        <end position="438"/>
    </location>
</feature>
<organism evidence="4 5">
    <name type="scientific">Penicillium vulpinum</name>
    <dbReference type="NCBI Taxonomy" id="29845"/>
    <lineage>
        <taxon>Eukaryota</taxon>
        <taxon>Fungi</taxon>
        <taxon>Dikarya</taxon>
        <taxon>Ascomycota</taxon>
        <taxon>Pezizomycotina</taxon>
        <taxon>Eurotiomycetes</taxon>
        <taxon>Eurotiomycetidae</taxon>
        <taxon>Eurotiales</taxon>
        <taxon>Aspergillaceae</taxon>
        <taxon>Penicillium</taxon>
    </lineage>
</organism>
<feature type="compositionally biased region" description="Polar residues" evidence="2">
    <location>
        <begin position="193"/>
        <end position="202"/>
    </location>
</feature>
<evidence type="ECO:0000256" key="2">
    <source>
        <dbReference type="SAM" id="MobiDB-lite"/>
    </source>
</evidence>
<dbReference type="Gene3D" id="3.40.50.1820">
    <property type="entry name" value="alpha/beta hydrolase"/>
    <property type="match status" value="1"/>
</dbReference>
<evidence type="ECO:0000313" key="4">
    <source>
        <dbReference type="EMBL" id="OQE10940.1"/>
    </source>
</evidence>
<comment type="caution">
    <text evidence="4">The sequence shown here is derived from an EMBL/GenBank/DDBJ whole genome shotgun (WGS) entry which is preliminary data.</text>
</comment>
<dbReference type="GO" id="GO:0072330">
    <property type="term" value="P:monocarboxylic acid biosynthetic process"/>
    <property type="evidence" value="ECO:0007669"/>
    <property type="project" value="UniProtKB-ARBA"/>
</dbReference>
<dbReference type="EMBL" id="MDYP01000003">
    <property type="protein sequence ID" value="OQE10940.1"/>
    <property type="molecule type" value="Genomic_DNA"/>
</dbReference>
<dbReference type="PANTHER" id="PTHR47842:SF1">
    <property type="entry name" value="DUF676 DOMAIN-CONTAINING PROTEIN"/>
    <property type="match status" value="1"/>
</dbReference>
<dbReference type="Proteomes" id="UP000191518">
    <property type="component" value="Unassembled WGS sequence"/>
</dbReference>
<dbReference type="AlphaFoldDB" id="A0A1V6SAZ4"/>
<keyword evidence="5" id="KW-1185">Reference proteome</keyword>
<comment type="similarity">
    <text evidence="1">Belongs to the putative lipase ROG1 family.</text>
</comment>
<name>A0A1V6SAZ4_9EURO</name>
<dbReference type="PANTHER" id="PTHR47842">
    <property type="entry name" value="EXPRESSED PROTEIN"/>
    <property type="match status" value="1"/>
</dbReference>
<dbReference type="STRING" id="29845.A0A1V6SAZ4"/>
<dbReference type="InterPro" id="IPR029058">
    <property type="entry name" value="AB_hydrolase_fold"/>
</dbReference>